<dbReference type="PATRIC" id="fig|496833.3.peg.839"/>
<evidence type="ECO:0000256" key="5">
    <source>
        <dbReference type="PROSITE-ProRule" id="PRU00421"/>
    </source>
</evidence>
<feature type="domain" description="PTS EIIB type-1" evidence="7">
    <location>
        <begin position="59"/>
        <end position="137"/>
    </location>
</feature>
<dbReference type="KEGG" id="mfp:MBIO_0411"/>
<dbReference type="GO" id="GO:0008982">
    <property type="term" value="F:protein-N(PI)-phosphohistidine-sugar phosphotransferase activity"/>
    <property type="evidence" value="ECO:0007669"/>
    <property type="project" value="InterPro"/>
</dbReference>
<sequence>MNLLLNFILYNKNMSKKDKFLVVLLTIVTLGFCWLYWHLKNKKEQKIKKEGVNIKLPSNIKVVELVDNLGGKENIEEVNASISNIKVLIKDKTLIKMDKLQDTKFITGIMISTNKISLVIGDYARKLALEMNEYLEK</sequence>
<keyword evidence="2" id="KW-0762">Sugar transport</keyword>
<gene>
    <name evidence="8" type="ordered locus">MBIO_0411</name>
</gene>
<dbReference type="eggNOG" id="ENOG5033NJ9">
    <property type="taxonomic scope" value="Bacteria"/>
</dbReference>
<keyword evidence="9" id="KW-1185">Reference proteome</keyword>
<accession>C4XEV4</accession>
<dbReference type="InterPro" id="IPR001996">
    <property type="entry name" value="PTS_IIB_1"/>
</dbReference>
<dbReference type="SUPFAM" id="SSF55604">
    <property type="entry name" value="Glucose permease domain IIB"/>
    <property type="match status" value="1"/>
</dbReference>
<evidence type="ECO:0000313" key="8">
    <source>
        <dbReference type="EMBL" id="BAH69676.1"/>
    </source>
</evidence>
<name>C4XEV4_MYCFP</name>
<feature type="transmembrane region" description="Helical" evidence="6">
    <location>
        <begin position="20"/>
        <end position="39"/>
    </location>
</feature>
<evidence type="ECO:0000256" key="1">
    <source>
        <dbReference type="ARBA" id="ARBA00022448"/>
    </source>
</evidence>
<dbReference type="InterPro" id="IPR036878">
    <property type="entry name" value="Glu_permease_IIB"/>
</dbReference>
<keyword evidence="4" id="KW-0598">Phosphotransferase system</keyword>
<evidence type="ECO:0000256" key="2">
    <source>
        <dbReference type="ARBA" id="ARBA00022597"/>
    </source>
</evidence>
<evidence type="ECO:0000256" key="4">
    <source>
        <dbReference type="ARBA" id="ARBA00022683"/>
    </source>
</evidence>
<dbReference type="GO" id="GO:0009401">
    <property type="term" value="P:phosphoenolpyruvate-dependent sugar phosphotransferase system"/>
    <property type="evidence" value="ECO:0007669"/>
    <property type="project" value="UniProtKB-KW"/>
</dbReference>
<dbReference type="Proteomes" id="UP000006810">
    <property type="component" value="Chromosome"/>
</dbReference>
<keyword evidence="6" id="KW-0812">Transmembrane</keyword>
<dbReference type="InterPro" id="IPR050429">
    <property type="entry name" value="PTS_Glucose_EIICBA"/>
</dbReference>
<evidence type="ECO:0000256" key="6">
    <source>
        <dbReference type="SAM" id="Phobius"/>
    </source>
</evidence>
<evidence type="ECO:0000259" key="7">
    <source>
        <dbReference type="PROSITE" id="PS51098"/>
    </source>
</evidence>
<dbReference type="HOGENOM" id="CLU_162090_1_0_14"/>
<dbReference type="Gene3D" id="3.30.1360.60">
    <property type="entry name" value="Glucose permease domain IIB"/>
    <property type="match status" value="1"/>
</dbReference>
<evidence type="ECO:0000313" key="9">
    <source>
        <dbReference type="Proteomes" id="UP000006810"/>
    </source>
</evidence>
<keyword evidence="6" id="KW-0472">Membrane</keyword>
<keyword evidence="1" id="KW-0813">Transport</keyword>
<comment type="caution">
    <text evidence="5">Lacks conserved residue(s) required for the propagation of feature annotation.</text>
</comment>
<dbReference type="PANTHER" id="PTHR30009">
    <property type="entry name" value="CYTOCHROME C-TYPE SYNTHESIS PROTEIN AND PTS TRANSMEMBRANE COMPONENT"/>
    <property type="match status" value="1"/>
</dbReference>
<dbReference type="GO" id="GO:0090563">
    <property type="term" value="F:protein-phosphocysteine-sugar phosphotransferase activity"/>
    <property type="evidence" value="ECO:0007669"/>
    <property type="project" value="TreeGrafter"/>
</dbReference>
<dbReference type="GO" id="GO:0005886">
    <property type="term" value="C:plasma membrane"/>
    <property type="evidence" value="ECO:0007669"/>
    <property type="project" value="TreeGrafter"/>
</dbReference>
<dbReference type="EMBL" id="AP009608">
    <property type="protein sequence ID" value="BAH69676.1"/>
    <property type="molecule type" value="Genomic_DNA"/>
</dbReference>
<dbReference type="PANTHER" id="PTHR30009:SF20">
    <property type="entry name" value="PTS SYSTEM GLUCOSE-SPECIFIC EIICB COMPONENT-RELATED"/>
    <property type="match status" value="1"/>
</dbReference>
<reference evidence="8 9" key="1">
    <citation type="journal article" date="2009" name="Curr. Microbiol.">
        <title>Molecular cloning and expression of a novel cholinephosphotransferase involved in glycoglycerophospholipid biosynthesis of Mycoplasma fermentans.</title>
        <authorList>
            <person name="Ishida N."/>
            <person name="Irikura D."/>
            <person name="Matsuda K."/>
            <person name="Sato S."/>
            <person name="Asano K."/>
        </authorList>
    </citation>
    <scope>NUCLEOTIDE SEQUENCE [LARGE SCALE GENOMIC DNA]</scope>
    <source>
        <strain evidence="9">ATCC 19989 / NBRC 14854 / NCTC 10117 / PG18</strain>
    </source>
</reference>
<protein>
    <recommendedName>
        <fullName evidence="7">PTS EIIB type-1 domain-containing protein</fullName>
    </recommendedName>
</protein>
<keyword evidence="6" id="KW-1133">Transmembrane helix</keyword>
<keyword evidence="3" id="KW-0808">Transferase</keyword>
<dbReference type="PROSITE" id="PS51098">
    <property type="entry name" value="PTS_EIIB_TYPE_1"/>
    <property type="match status" value="1"/>
</dbReference>
<proteinExistence type="predicted"/>
<dbReference type="AlphaFoldDB" id="C4XEV4"/>
<organism evidence="8 9">
    <name type="scientific">Mycoplasmopsis fermentans (strain ATCC 19989 / NBRC 14854 / NCTC 10117 / PG18)</name>
    <name type="common">Mycoplasma fermentans</name>
    <dbReference type="NCBI Taxonomy" id="496833"/>
    <lineage>
        <taxon>Bacteria</taxon>
        <taxon>Bacillati</taxon>
        <taxon>Mycoplasmatota</taxon>
        <taxon>Mycoplasmoidales</taxon>
        <taxon>Metamycoplasmataceae</taxon>
        <taxon>Mycoplasmopsis</taxon>
    </lineage>
</organism>
<evidence type="ECO:0000256" key="3">
    <source>
        <dbReference type="ARBA" id="ARBA00022679"/>
    </source>
</evidence>